<feature type="compositionally biased region" description="Basic and acidic residues" evidence="1">
    <location>
        <begin position="72"/>
        <end position="81"/>
    </location>
</feature>
<organism evidence="2 3">
    <name type="scientific">Nocardiopsis changdeensis</name>
    <dbReference type="NCBI Taxonomy" id="2831969"/>
    <lineage>
        <taxon>Bacteria</taxon>
        <taxon>Bacillati</taxon>
        <taxon>Actinomycetota</taxon>
        <taxon>Actinomycetes</taxon>
        <taxon>Streptosporangiales</taxon>
        <taxon>Nocardiopsidaceae</taxon>
        <taxon>Nocardiopsis</taxon>
    </lineage>
</organism>
<reference evidence="3" key="1">
    <citation type="submission" date="2021-05" db="EMBL/GenBank/DDBJ databases">
        <title>Direct Submission.</title>
        <authorList>
            <person name="Li K."/>
            <person name="Gao J."/>
        </authorList>
    </citation>
    <scope>NUCLEOTIDE SEQUENCE [LARGE SCALE GENOMIC DNA]</scope>
    <source>
        <strain evidence="3">Mg02</strain>
        <plasmid evidence="3">unnamed4</plasmid>
    </source>
</reference>
<keyword evidence="3" id="KW-1185">Reference proteome</keyword>
<dbReference type="Proteomes" id="UP000676079">
    <property type="component" value="Plasmid unnamed4"/>
</dbReference>
<evidence type="ECO:0000256" key="1">
    <source>
        <dbReference type="SAM" id="MobiDB-lite"/>
    </source>
</evidence>
<keyword evidence="2" id="KW-0614">Plasmid</keyword>
<gene>
    <name evidence="2" type="ORF">KGD84_32920</name>
</gene>
<evidence type="ECO:0000313" key="3">
    <source>
        <dbReference type="Proteomes" id="UP000676079"/>
    </source>
</evidence>
<dbReference type="EMBL" id="CP074136">
    <property type="protein sequence ID" value="QUX26502.1"/>
    <property type="molecule type" value="Genomic_DNA"/>
</dbReference>
<proteinExistence type="predicted"/>
<accession>A0A975QCH8</accession>
<feature type="region of interest" description="Disordered" evidence="1">
    <location>
        <begin position="61"/>
        <end position="89"/>
    </location>
</feature>
<name>A0A975QCH8_9ACTN</name>
<protein>
    <recommendedName>
        <fullName evidence="4">SWIM-type domain-containing protein</fullName>
    </recommendedName>
</protein>
<geneLocation type="plasmid" evidence="2 3">
    <name>unnamed4</name>
</geneLocation>
<evidence type="ECO:0000313" key="2">
    <source>
        <dbReference type="EMBL" id="QUX26502.1"/>
    </source>
</evidence>
<evidence type="ECO:0008006" key="4">
    <source>
        <dbReference type="Google" id="ProtNLM"/>
    </source>
</evidence>
<dbReference type="RefSeq" id="WP_220566081.1">
    <property type="nucleotide sequence ID" value="NZ_CP074136.1"/>
</dbReference>
<sequence>MPGRTYRATYSTDWQDGGRTTYQVQGVGAFELRADTVCCACGNDEQGRPRPCRHVEVIYGRGPRYTPQGQRQDLRDDDHRGRCGKHPTK</sequence>